<protein>
    <submittedName>
        <fullName evidence="2">Uncharacterized protein</fullName>
    </submittedName>
</protein>
<name>A0A3P7MTK3_DIBLA</name>
<dbReference type="EMBL" id="UYRU01076643">
    <property type="protein sequence ID" value="VDN27173.1"/>
    <property type="molecule type" value="Genomic_DNA"/>
</dbReference>
<proteinExistence type="predicted"/>
<accession>A0A3P7MTK3</accession>
<evidence type="ECO:0000256" key="1">
    <source>
        <dbReference type="SAM" id="Coils"/>
    </source>
</evidence>
<dbReference type="Gene3D" id="1.20.5.170">
    <property type="match status" value="1"/>
</dbReference>
<dbReference type="Proteomes" id="UP000281553">
    <property type="component" value="Unassembled WGS sequence"/>
</dbReference>
<evidence type="ECO:0000313" key="2">
    <source>
        <dbReference type="EMBL" id="VDN27173.1"/>
    </source>
</evidence>
<gene>
    <name evidence="2" type="ORF">DILT_LOCUS14952</name>
</gene>
<feature type="coiled-coil region" evidence="1">
    <location>
        <begin position="48"/>
        <end position="170"/>
    </location>
</feature>
<organism evidence="2 3">
    <name type="scientific">Dibothriocephalus latus</name>
    <name type="common">Fish tapeworm</name>
    <name type="synonym">Diphyllobothrium latum</name>
    <dbReference type="NCBI Taxonomy" id="60516"/>
    <lineage>
        <taxon>Eukaryota</taxon>
        <taxon>Metazoa</taxon>
        <taxon>Spiralia</taxon>
        <taxon>Lophotrochozoa</taxon>
        <taxon>Platyhelminthes</taxon>
        <taxon>Cestoda</taxon>
        <taxon>Eucestoda</taxon>
        <taxon>Diphyllobothriidea</taxon>
        <taxon>Diphyllobothriidae</taxon>
        <taxon>Dibothriocephalus</taxon>
    </lineage>
</organism>
<sequence length="199" mass="21835">MEQEKAQLQSALSAAENCNKTLLTQHEKEILQLKGDSEANETRLAGQVQDLQSQLQENSDELNRLRISVDDLNSRNASSAAEISQLTSRLSETSSKLEASEASLASATQEVTNLRQQLATAQQTAQSNEFLSEGHLRARGDEKESLQSQLQLLRSEKDTLEESKSQQTSEIVSSMRILNIFDLYASNLPANVGGAMAPE</sequence>
<evidence type="ECO:0000313" key="3">
    <source>
        <dbReference type="Proteomes" id="UP000281553"/>
    </source>
</evidence>
<keyword evidence="1" id="KW-0175">Coiled coil</keyword>
<keyword evidence="3" id="KW-1185">Reference proteome</keyword>
<reference evidence="2 3" key="1">
    <citation type="submission" date="2018-11" db="EMBL/GenBank/DDBJ databases">
        <authorList>
            <consortium name="Pathogen Informatics"/>
        </authorList>
    </citation>
    <scope>NUCLEOTIDE SEQUENCE [LARGE SCALE GENOMIC DNA]</scope>
</reference>
<dbReference type="AlphaFoldDB" id="A0A3P7MTK3"/>